<dbReference type="Pfam" id="PF07484">
    <property type="entry name" value="Collar"/>
    <property type="match status" value="1"/>
</dbReference>
<feature type="domain" description="Phage tail collar" evidence="1">
    <location>
        <begin position="7"/>
        <end position="61"/>
    </location>
</feature>
<organism evidence="2 3">
    <name type="scientific">Sphingomonas hylomeconis</name>
    <dbReference type="NCBI Taxonomy" id="1395958"/>
    <lineage>
        <taxon>Bacteria</taxon>
        <taxon>Pseudomonadati</taxon>
        <taxon>Pseudomonadota</taxon>
        <taxon>Alphaproteobacteria</taxon>
        <taxon>Sphingomonadales</taxon>
        <taxon>Sphingomonadaceae</taxon>
        <taxon>Sphingomonas</taxon>
    </lineage>
</organism>
<evidence type="ECO:0000259" key="1">
    <source>
        <dbReference type="Pfam" id="PF07484"/>
    </source>
</evidence>
<accession>A0ABV7SUS3</accession>
<dbReference type="SUPFAM" id="SSF88874">
    <property type="entry name" value="Receptor-binding domain of short tail fibre protein gp12"/>
    <property type="match status" value="1"/>
</dbReference>
<dbReference type="Proteomes" id="UP001595713">
    <property type="component" value="Unassembled WGS sequence"/>
</dbReference>
<dbReference type="InterPro" id="IPR011083">
    <property type="entry name" value="Phage_tail_collar_dom"/>
</dbReference>
<gene>
    <name evidence="2" type="ORF">ACFONA_06915</name>
</gene>
<proteinExistence type="predicted"/>
<protein>
    <submittedName>
        <fullName evidence="2">Phage tail protein</fullName>
    </submittedName>
</protein>
<dbReference type="EMBL" id="JBHRXP010000002">
    <property type="protein sequence ID" value="MFC3579896.1"/>
    <property type="molecule type" value="Genomic_DNA"/>
</dbReference>
<sequence>MADPFLGQILQGGWNFAPVGWHLCNGALLPIQQNTALFSLLGTNFGGNGQSTFALPDLRGRRAIGTGQGPGLQDYVIGEAAGTEVTTLTTNNMPIHSHTATFSSTSSFNATQTKATLNTPDNNLVFGRAVDSDPSPSAVPALYCPAGTATSVALGGLNVAGTVTVGATGGSQPFSILDPYLAITTVIALQGIFPSRN</sequence>
<evidence type="ECO:0000313" key="3">
    <source>
        <dbReference type="Proteomes" id="UP001595713"/>
    </source>
</evidence>
<dbReference type="InterPro" id="IPR037053">
    <property type="entry name" value="Phage_tail_collar_dom_sf"/>
</dbReference>
<keyword evidence="3" id="KW-1185">Reference proteome</keyword>
<evidence type="ECO:0000313" key="2">
    <source>
        <dbReference type="EMBL" id="MFC3579896.1"/>
    </source>
</evidence>
<comment type="caution">
    <text evidence="2">The sequence shown here is derived from an EMBL/GenBank/DDBJ whole genome shotgun (WGS) entry which is preliminary data.</text>
</comment>
<name>A0ABV7SUS3_9SPHN</name>
<dbReference type="RefSeq" id="WP_261293222.1">
    <property type="nucleotide sequence ID" value="NZ_JANQBK010000003.1"/>
</dbReference>
<dbReference type="Gene3D" id="3.90.1340.10">
    <property type="entry name" value="Phage tail collar domain"/>
    <property type="match status" value="1"/>
</dbReference>
<reference evidence="3" key="1">
    <citation type="journal article" date="2019" name="Int. J. Syst. Evol. Microbiol.">
        <title>The Global Catalogue of Microorganisms (GCM) 10K type strain sequencing project: providing services to taxonomists for standard genome sequencing and annotation.</title>
        <authorList>
            <consortium name="The Broad Institute Genomics Platform"/>
            <consortium name="The Broad Institute Genome Sequencing Center for Infectious Disease"/>
            <person name="Wu L."/>
            <person name="Ma J."/>
        </authorList>
    </citation>
    <scope>NUCLEOTIDE SEQUENCE [LARGE SCALE GENOMIC DNA]</scope>
    <source>
        <strain evidence="3">KCTC 42739</strain>
    </source>
</reference>